<protein>
    <submittedName>
        <fullName evidence="4">Uncharacterized protein</fullName>
    </submittedName>
</protein>
<dbReference type="EMBL" id="GL871428">
    <property type="protein sequence ID" value="EGC29465.1"/>
    <property type="molecule type" value="Genomic_DNA"/>
</dbReference>
<dbReference type="PANTHER" id="PTHR13268">
    <property type="entry name" value="BREAST CARCINOMA AMPLIFIED SEQUENCE 3"/>
    <property type="match status" value="1"/>
</dbReference>
<dbReference type="FunCoup" id="F1A2W5">
    <property type="interactions" value="109"/>
</dbReference>
<dbReference type="AlphaFoldDB" id="F1A2W5"/>
<dbReference type="InterPro" id="IPR048382">
    <property type="entry name" value="BCAS3_WD40"/>
</dbReference>
<feature type="compositionally biased region" description="Low complexity" evidence="1">
    <location>
        <begin position="783"/>
        <end position="807"/>
    </location>
</feature>
<dbReference type="GO" id="GO:0042594">
    <property type="term" value="P:response to starvation"/>
    <property type="evidence" value="ECO:0000318"/>
    <property type="project" value="GO_Central"/>
</dbReference>
<feature type="compositionally biased region" description="Low complexity" evidence="1">
    <location>
        <begin position="951"/>
        <end position="971"/>
    </location>
</feature>
<evidence type="ECO:0000313" key="4">
    <source>
        <dbReference type="EMBL" id="EGC29465.1"/>
    </source>
</evidence>
<dbReference type="Proteomes" id="UP000001064">
    <property type="component" value="Unassembled WGS sequence"/>
</dbReference>
<keyword evidence="5" id="KW-1185">Reference proteome</keyword>
<dbReference type="InterPro" id="IPR036322">
    <property type="entry name" value="WD40_repeat_dom_sf"/>
</dbReference>
<dbReference type="GO" id="GO:0032266">
    <property type="term" value="F:phosphatidylinositol-3-phosphate binding"/>
    <property type="evidence" value="ECO:0007669"/>
    <property type="project" value="EnsemblProtists"/>
</dbReference>
<feature type="domain" description="BCAS3 WD40" evidence="3">
    <location>
        <begin position="64"/>
        <end position="237"/>
    </location>
</feature>
<evidence type="ECO:0000259" key="3">
    <source>
        <dbReference type="Pfam" id="PF21034"/>
    </source>
</evidence>
<dbReference type="InParanoid" id="F1A2W5"/>
<feature type="region of interest" description="Disordered" evidence="1">
    <location>
        <begin position="946"/>
        <end position="1039"/>
    </location>
</feature>
<dbReference type="InterPro" id="IPR045142">
    <property type="entry name" value="BCAS3-like"/>
</dbReference>
<dbReference type="SUPFAM" id="SSF50978">
    <property type="entry name" value="WD40 repeat-like"/>
    <property type="match status" value="1"/>
</dbReference>
<feature type="region of interest" description="Disordered" evidence="1">
    <location>
        <begin position="783"/>
        <end position="822"/>
    </location>
</feature>
<gene>
    <name evidence="4" type="ORF">DICPUDRAFT_99826</name>
</gene>
<dbReference type="RefSeq" id="XP_003294008.1">
    <property type="nucleotide sequence ID" value="XM_003293960.1"/>
</dbReference>
<feature type="domain" description="BCAS3" evidence="2">
    <location>
        <begin position="588"/>
        <end position="689"/>
    </location>
</feature>
<dbReference type="eggNOG" id="KOG2109">
    <property type="taxonomic scope" value="Eukaryota"/>
</dbReference>
<evidence type="ECO:0000313" key="5">
    <source>
        <dbReference type="Proteomes" id="UP000001064"/>
    </source>
</evidence>
<feature type="domain" description="BCAS3 WD40" evidence="3">
    <location>
        <begin position="446"/>
        <end position="500"/>
    </location>
</feature>
<feature type="region of interest" description="Disordered" evidence="1">
    <location>
        <begin position="243"/>
        <end position="265"/>
    </location>
</feature>
<reference evidence="5" key="1">
    <citation type="journal article" date="2011" name="Genome Biol.">
        <title>Comparative genomics of the social amoebae Dictyostelium discoideum and Dictyostelium purpureum.</title>
        <authorList>
            <consortium name="US DOE Joint Genome Institute (JGI-PGF)"/>
            <person name="Sucgang R."/>
            <person name="Kuo A."/>
            <person name="Tian X."/>
            <person name="Salerno W."/>
            <person name="Parikh A."/>
            <person name="Feasley C.L."/>
            <person name="Dalin E."/>
            <person name="Tu H."/>
            <person name="Huang E."/>
            <person name="Barry K."/>
            <person name="Lindquist E."/>
            <person name="Shapiro H."/>
            <person name="Bruce D."/>
            <person name="Schmutz J."/>
            <person name="Salamov A."/>
            <person name="Fey P."/>
            <person name="Gaudet P."/>
            <person name="Anjard C."/>
            <person name="Babu M.M."/>
            <person name="Basu S."/>
            <person name="Bushmanova Y."/>
            <person name="van der Wel H."/>
            <person name="Katoh-Kurasawa M."/>
            <person name="Dinh C."/>
            <person name="Coutinho P.M."/>
            <person name="Saito T."/>
            <person name="Elias M."/>
            <person name="Schaap P."/>
            <person name="Kay R.R."/>
            <person name="Henrissat B."/>
            <person name="Eichinger L."/>
            <person name="Rivero F."/>
            <person name="Putnam N.H."/>
            <person name="West C.M."/>
            <person name="Loomis W.F."/>
            <person name="Chisholm R.L."/>
            <person name="Shaulsky G."/>
            <person name="Strassmann J.E."/>
            <person name="Queller D.C."/>
            <person name="Kuspa A."/>
            <person name="Grigoriev I.V."/>
        </authorList>
    </citation>
    <scope>NUCLEOTIDE SEQUENCE [LARGE SCALE GENOMIC DNA]</scope>
    <source>
        <strain evidence="5">QSDP1</strain>
    </source>
</reference>
<dbReference type="PANTHER" id="PTHR13268:SF0">
    <property type="entry name" value="BCAS3 MICROTUBULE ASSOCIATED CELL MIGRATION FACTOR"/>
    <property type="match status" value="1"/>
</dbReference>
<evidence type="ECO:0000259" key="2">
    <source>
        <dbReference type="Pfam" id="PF12490"/>
    </source>
</evidence>
<dbReference type="KEGG" id="dpp:DICPUDRAFT_99826"/>
<sequence length="1039" mass="114474">MYQNVLNSNSNSTSYGGMKAEEKTDYLNQSVITGYIKGFSSFIPSSIKSSIKKQIMNSPVTFEDEKDTIVGTYFDECFIQGEKHKILINCYNNGFQIWDLNHSEGVKEILSSRDGLIKFCKVLANPAEPDDESSPFYGKRPLLAVVSGEDVPNSKVGKNMVRIISLQTTELVNMYKFRSPIYNVLSNNKLILVVLKERIVGFDPNNMNKEISLASYPSVSPLGVIALGSRWIAFTDYESKHQQSQHHLYNHQHHLQQQQQNSRSLVPQNQTFGDTAVDVASDIAKEVAQKLYYFGDIGRKKVSSYLYPEDSSLSNQLAQPQLGLVQDKPNENCVIVIYDFIKKKVVTLIKPPHSHPISYLAFDPTGTILFTSTTEGTKVNTYQIIPFTNSLNISSPIVHSANKDSGVGSKDCSNKDSIVIVNNNNVGGSNSSSANSGNIPNEQLYRHIYILKRGITNASIQGIVTNETCKWVALTTSRGTTHIFAINPLGGEVDIHTHITRSPNTKRPYDYYSSVLNLTPSLLTINAMDRIKLGNDNEESSVTSNMCGGNACFIESNSQNLEKLFVVSPTGQLILYELRPQKPPLSSEMAENTLCLSLTPVAEWDVCRKTRSPEYKSHLIPYTLEDFNDQINNNNQSQLLKVDAEARWLYNVEIITHSQDIRAIWGVPQFTFRSSSSCEPSSAQSSSSNSSNVNGVSFFDQDYPTGEAIKFEKRKNISPRIQDGSLNYLGSSPNSLDDYKATSFDNNYFVNIKDEDDIEIIEKLNEAIKTPITKTTTVPIAINNNNNNSNNSSHNGSFGSNSGSNNSRLVGPPLSINNNNNNNNNFNNFNNTLNGTIINNTHPAGYINSNNSFSNPIDTDALYINRSFSFDEDDEKDLIPNPITAGLKYNDSNSSLGKFGSNNNLGGLGMDDDDDFPSYPALAKTENKFTPPIIIENHSDNIVKLPLDNIGKNNKNNSNSGSSTTTTTTSTQSQPIPIVKKSSSSSSSSSPKESNNKNETDQTLAGSFSSSSSTQSATSPSSPKPNLSSPPKSSSKKKK</sequence>
<name>F1A2W5_DICPU</name>
<dbReference type="Pfam" id="PF21034">
    <property type="entry name" value="BCAS3_WD40"/>
    <property type="match status" value="2"/>
</dbReference>
<feature type="compositionally biased region" description="Low complexity" evidence="1">
    <location>
        <begin position="1007"/>
        <end position="1033"/>
    </location>
</feature>
<accession>F1A2W5</accession>
<dbReference type="GO" id="GO:0031288">
    <property type="term" value="P:sorocarp morphogenesis"/>
    <property type="evidence" value="ECO:0007669"/>
    <property type="project" value="EnsemblProtists"/>
</dbReference>
<organism evidence="4 5">
    <name type="scientific">Dictyostelium purpureum</name>
    <name type="common">Slime mold</name>
    <dbReference type="NCBI Taxonomy" id="5786"/>
    <lineage>
        <taxon>Eukaryota</taxon>
        <taxon>Amoebozoa</taxon>
        <taxon>Evosea</taxon>
        <taxon>Eumycetozoa</taxon>
        <taxon>Dictyostelia</taxon>
        <taxon>Dictyosteliales</taxon>
        <taxon>Dictyosteliaceae</taxon>
        <taxon>Dictyostelium</taxon>
    </lineage>
</organism>
<proteinExistence type="predicted"/>
<dbReference type="OMA" id="WLYNVEI"/>
<dbReference type="Pfam" id="PF12490">
    <property type="entry name" value="BCAS3"/>
    <property type="match status" value="1"/>
</dbReference>
<dbReference type="InterPro" id="IPR022175">
    <property type="entry name" value="BCAS3_dom"/>
</dbReference>
<dbReference type="OrthoDB" id="25778at2759"/>
<dbReference type="GO" id="GO:1905037">
    <property type="term" value="P:autophagosome organization"/>
    <property type="evidence" value="ECO:0007669"/>
    <property type="project" value="EnsemblProtists"/>
</dbReference>
<dbReference type="GeneID" id="10505324"/>
<dbReference type="VEuPathDB" id="AmoebaDB:DICPUDRAFT_99826"/>
<evidence type="ECO:0000256" key="1">
    <source>
        <dbReference type="SAM" id="MobiDB-lite"/>
    </source>
</evidence>
<dbReference type="GO" id="GO:0005737">
    <property type="term" value="C:cytoplasm"/>
    <property type="evidence" value="ECO:0000318"/>
    <property type="project" value="GO_Central"/>
</dbReference>